<protein>
    <recommendedName>
        <fullName evidence="4">DNA-directed RNA polymerase III subunit</fullName>
    </recommendedName>
</protein>
<feature type="compositionally biased region" description="Acidic residues" evidence="5">
    <location>
        <begin position="194"/>
        <end position="206"/>
    </location>
</feature>
<comment type="similarity">
    <text evidence="2 4">Belongs to the eukaryotic RPC7 RNA polymerase subunit family.</text>
</comment>
<comment type="function">
    <text evidence="4">DNA-dependent RNA polymerase catalyzes the transcription of DNA into RNA using the four ribonucleoside triphosphates as substrates. Specific peripheric component of RNA polymerase III which synthesizes small RNAs, such as 5S rRNA and tRNAs.</text>
</comment>
<dbReference type="GO" id="GO:0006383">
    <property type="term" value="P:transcription by RNA polymerase III"/>
    <property type="evidence" value="ECO:0007669"/>
    <property type="project" value="UniProtKB-UniRule"/>
</dbReference>
<keyword evidence="6" id="KW-0804">Transcription</keyword>
<reference evidence="7" key="1">
    <citation type="submission" date="2016-02" db="EMBL/GenBank/DDBJ databases">
        <title>Draft genome sequence of Microdochium bolleyi, a fungal endophyte of beachgrass.</title>
        <authorList>
            <consortium name="DOE Joint Genome Institute"/>
            <person name="David A.S."/>
            <person name="May G."/>
            <person name="Haridas S."/>
            <person name="Lim J."/>
            <person name="Wang M."/>
            <person name="Labutti K."/>
            <person name="Lipzen A."/>
            <person name="Barry K."/>
            <person name="Grigoriev I.V."/>
        </authorList>
    </citation>
    <scope>NUCLEOTIDE SEQUENCE [LARGE SCALE GENOMIC DNA]</scope>
    <source>
        <strain evidence="7">J235TASD1</strain>
    </source>
</reference>
<comment type="subcellular location">
    <subcellularLocation>
        <location evidence="1 4">Nucleus</location>
    </subcellularLocation>
</comment>
<feature type="region of interest" description="Disordered" evidence="5">
    <location>
        <begin position="1"/>
        <end position="54"/>
    </location>
</feature>
<feature type="compositionally biased region" description="Gly residues" evidence="5">
    <location>
        <begin position="1"/>
        <end position="22"/>
    </location>
</feature>
<gene>
    <name evidence="6" type="ORF">Micbo1qcDRAFT_24505</name>
</gene>
<sequence length="303" mass="32785">MSGRGGRGGRGGARGGRGGARGGRAPPGIPGWDPETNMLVNDQPQDTYPKTYQPPVAPPLSAADARSVASLVAFRRAFHNLPLYTHRHMAAEVISSAAVTDPPPRLYDQSQVNARFGVKSKATLDPFLAVPMYSHQFVDEARILPDLRSRSFAKHLFPDELWNTLDGKDRISASAKSAKLNGRAPSKRKLDHADPDDPFSAWDDDPLSGANRGANGKKHENETEEQRQTRIREAAEGGGPGAGDNEEGDGDVDVDDDEAEMSQEDDDFEDDEDGGDYDAEQYFDDGVDGDMEDEGVGESALDF</sequence>
<dbReference type="Pfam" id="PF11705">
    <property type="entry name" value="RNA_pol_3_Rpc31"/>
    <property type="match status" value="1"/>
</dbReference>
<evidence type="ECO:0000256" key="4">
    <source>
        <dbReference type="PIRNR" id="PIRNR000777"/>
    </source>
</evidence>
<dbReference type="PANTHER" id="PTHR15367:SF2">
    <property type="entry name" value="DNA-DIRECTED RNA POLYMERASE III SUBUNIT"/>
    <property type="match status" value="1"/>
</dbReference>
<evidence type="ECO:0000256" key="2">
    <source>
        <dbReference type="ARBA" id="ARBA00008352"/>
    </source>
</evidence>
<dbReference type="Proteomes" id="UP000070501">
    <property type="component" value="Unassembled WGS sequence"/>
</dbReference>
<evidence type="ECO:0000256" key="1">
    <source>
        <dbReference type="ARBA" id="ARBA00004123"/>
    </source>
</evidence>
<organism evidence="6 7">
    <name type="scientific">Microdochium bolleyi</name>
    <dbReference type="NCBI Taxonomy" id="196109"/>
    <lineage>
        <taxon>Eukaryota</taxon>
        <taxon>Fungi</taxon>
        <taxon>Dikarya</taxon>
        <taxon>Ascomycota</taxon>
        <taxon>Pezizomycotina</taxon>
        <taxon>Sordariomycetes</taxon>
        <taxon>Xylariomycetidae</taxon>
        <taxon>Xylariales</taxon>
        <taxon>Microdochiaceae</taxon>
        <taxon>Microdochium</taxon>
    </lineage>
</organism>
<feature type="compositionally biased region" description="Basic and acidic residues" evidence="5">
    <location>
        <begin position="217"/>
        <end position="235"/>
    </location>
</feature>
<keyword evidence="6" id="KW-0240">DNA-directed RNA polymerase</keyword>
<dbReference type="AlphaFoldDB" id="A0A136JDD0"/>
<dbReference type="STRING" id="196109.A0A136JDD0"/>
<comment type="subunit">
    <text evidence="4">Component of the RNA polymerase III (Pol III) complex.</text>
</comment>
<dbReference type="OrthoDB" id="5377312at2759"/>
<evidence type="ECO:0000256" key="5">
    <source>
        <dbReference type="SAM" id="MobiDB-lite"/>
    </source>
</evidence>
<dbReference type="InterPro" id="IPR024661">
    <property type="entry name" value="RNA_pol_III_Rpc31"/>
</dbReference>
<dbReference type="PIRSF" id="PIRSF000777">
    <property type="entry name" value="RNA_polIII_C31"/>
    <property type="match status" value="1"/>
</dbReference>
<evidence type="ECO:0000313" key="7">
    <source>
        <dbReference type="Proteomes" id="UP000070501"/>
    </source>
</evidence>
<keyword evidence="3 4" id="KW-0539">Nucleus</keyword>
<accession>A0A136JDD0</accession>
<dbReference type="GO" id="GO:0005666">
    <property type="term" value="C:RNA polymerase III complex"/>
    <property type="evidence" value="ECO:0007669"/>
    <property type="project" value="UniProtKB-UniRule"/>
</dbReference>
<feature type="region of interest" description="Disordered" evidence="5">
    <location>
        <begin position="176"/>
        <end position="303"/>
    </location>
</feature>
<feature type="compositionally biased region" description="Acidic residues" evidence="5">
    <location>
        <begin position="244"/>
        <end position="296"/>
    </location>
</feature>
<keyword evidence="7" id="KW-1185">Reference proteome</keyword>
<evidence type="ECO:0000256" key="3">
    <source>
        <dbReference type="ARBA" id="ARBA00023242"/>
    </source>
</evidence>
<dbReference type="InParanoid" id="A0A136JDD0"/>
<proteinExistence type="inferred from homology"/>
<dbReference type="PANTHER" id="PTHR15367">
    <property type="entry name" value="DNA-DIRECTED RNA POLYMERASE III"/>
    <property type="match status" value="1"/>
</dbReference>
<name>A0A136JDD0_9PEZI</name>
<dbReference type="EMBL" id="KQ964246">
    <property type="protein sequence ID" value="KXJ95147.1"/>
    <property type="molecule type" value="Genomic_DNA"/>
</dbReference>
<evidence type="ECO:0000313" key="6">
    <source>
        <dbReference type="EMBL" id="KXJ95147.1"/>
    </source>
</evidence>
<feature type="compositionally biased region" description="Polar residues" evidence="5">
    <location>
        <begin position="38"/>
        <end position="50"/>
    </location>
</feature>